<evidence type="ECO:0000313" key="3">
    <source>
        <dbReference type="Proteomes" id="UP000034163"/>
    </source>
</evidence>
<gene>
    <name evidence="2" type="ORF">UU72_C0003G0037</name>
</gene>
<proteinExistence type="predicted"/>
<dbReference type="EMBL" id="LCBS01000003">
    <property type="protein sequence ID" value="KKS17376.1"/>
    <property type="molecule type" value="Genomic_DNA"/>
</dbReference>
<keyword evidence="1" id="KW-0472">Membrane</keyword>
<comment type="caution">
    <text evidence="2">The sequence shown here is derived from an EMBL/GenBank/DDBJ whole genome shotgun (WGS) entry which is preliminary data.</text>
</comment>
<reference evidence="2 3" key="1">
    <citation type="journal article" date="2015" name="Nature">
        <title>rRNA introns, odd ribosomes, and small enigmatic genomes across a large radiation of phyla.</title>
        <authorList>
            <person name="Brown C.T."/>
            <person name="Hug L.A."/>
            <person name="Thomas B.C."/>
            <person name="Sharon I."/>
            <person name="Castelle C.J."/>
            <person name="Singh A."/>
            <person name="Wilkins M.J."/>
            <person name="Williams K.H."/>
            <person name="Banfield J.F."/>
        </authorList>
    </citation>
    <scope>NUCLEOTIDE SEQUENCE [LARGE SCALE GENOMIC DNA]</scope>
</reference>
<keyword evidence="1" id="KW-1133">Transmembrane helix</keyword>
<evidence type="ECO:0000313" key="2">
    <source>
        <dbReference type="EMBL" id="KKS17376.1"/>
    </source>
</evidence>
<protein>
    <submittedName>
        <fullName evidence="2">Uncharacterized protein</fullName>
    </submittedName>
</protein>
<name>A0A0G0Z5J2_UNCKA</name>
<keyword evidence="1" id="KW-0812">Transmembrane</keyword>
<feature type="transmembrane region" description="Helical" evidence="1">
    <location>
        <begin position="167"/>
        <end position="184"/>
    </location>
</feature>
<sequence>MSLQVSVIFSVFLSLAVFGSINHKLNKERLVRYSVIWLTFVGASLNITASLLHELAHALTAELWGLKVTWGGSLGGQYIITTPMIYDTTPLVQMTVALSGPLLSLLIVAILWQILNHTGNAAATVVLTYLLFVQGLGSFGSLLMIFSGDARNFAQGVSKFFAIPIEHVGYVLVVVSFLWILAVTKRCMKSVDILKTGNLT</sequence>
<accession>A0A0G0Z5J2</accession>
<feature type="transmembrane region" description="Helical" evidence="1">
    <location>
        <begin position="126"/>
        <end position="147"/>
    </location>
</feature>
<feature type="transmembrane region" description="Helical" evidence="1">
    <location>
        <begin position="35"/>
        <end position="52"/>
    </location>
</feature>
<dbReference type="Proteomes" id="UP000034163">
    <property type="component" value="Unassembled WGS sequence"/>
</dbReference>
<evidence type="ECO:0000256" key="1">
    <source>
        <dbReference type="SAM" id="Phobius"/>
    </source>
</evidence>
<dbReference type="AlphaFoldDB" id="A0A0G0Z5J2"/>
<organism evidence="2 3">
    <name type="scientific">candidate division WWE3 bacterium GW2011_GWB1_41_6</name>
    <dbReference type="NCBI Taxonomy" id="1619112"/>
    <lineage>
        <taxon>Bacteria</taxon>
        <taxon>Katanobacteria</taxon>
    </lineage>
</organism>
<feature type="transmembrane region" description="Helical" evidence="1">
    <location>
        <begin position="92"/>
        <end position="114"/>
    </location>
</feature>